<organism evidence="2 3">
    <name type="scientific">Pisolithus microcarpus 441</name>
    <dbReference type="NCBI Taxonomy" id="765257"/>
    <lineage>
        <taxon>Eukaryota</taxon>
        <taxon>Fungi</taxon>
        <taxon>Dikarya</taxon>
        <taxon>Basidiomycota</taxon>
        <taxon>Agaricomycotina</taxon>
        <taxon>Agaricomycetes</taxon>
        <taxon>Agaricomycetidae</taxon>
        <taxon>Boletales</taxon>
        <taxon>Sclerodermatineae</taxon>
        <taxon>Pisolithaceae</taxon>
        <taxon>Pisolithus</taxon>
    </lineage>
</organism>
<dbReference type="Proteomes" id="UP000054018">
    <property type="component" value="Unassembled WGS sequence"/>
</dbReference>
<proteinExistence type="predicted"/>
<dbReference type="HOGENOM" id="CLU_055848_0_0_1"/>
<reference evidence="3" key="2">
    <citation type="submission" date="2015-01" db="EMBL/GenBank/DDBJ databases">
        <title>Evolutionary Origins and Diversification of the Mycorrhizal Mutualists.</title>
        <authorList>
            <consortium name="DOE Joint Genome Institute"/>
            <consortium name="Mycorrhizal Genomics Consortium"/>
            <person name="Kohler A."/>
            <person name="Kuo A."/>
            <person name="Nagy L.G."/>
            <person name="Floudas D."/>
            <person name="Copeland A."/>
            <person name="Barry K.W."/>
            <person name="Cichocki N."/>
            <person name="Veneault-Fourrey C."/>
            <person name="LaButti K."/>
            <person name="Lindquist E.A."/>
            <person name="Lipzen A."/>
            <person name="Lundell T."/>
            <person name="Morin E."/>
            <person name="Murat C."/>
            <person name="Riley R."/>
            <person name="Ohm R."/>
            <person name="Sun H."/>
            <person name="Tunlid A."/>
            <person name="Henrissat B."/>
            <person name="Grigoriev I.V."/>
            <person name="Hibbett D.S."/>
            <person name="Martin F."/>
        </authorList>
    </citation>
    <scope>NUCLEOTIDE SEQUENCE [LARGE SCALE GENOMIC DNA]</scope>
    <source>
        <strain evidence="3">441</strain>
    </source>
</reference>
<sequence length="230" mass="25483">MSQLVNPRKRTISFSEPILPRKSSRMSLRRTESFLSLSDSSDDESDSFLHLSSTSPSVSPYPRPVVYCKEHQKLGPRPRPEFTIGSSQSNAPPIKQPRKRCAQPMGQRPLPASPAPAPKSTGPRTTSPLAPSRKLLPPRTPFPRSKPEPDLYRFAIKTRMAHSPEGEKILRMGPRLAVAMLTATRELERIVSAAADDDDSTMEDDSLMMPPVGGRHWRVVSYGQEVQCGA</sequence>
<feature type="region of interest" description="Disordered" evidence="1">
    <location>
        <begin position="22"/>
        <end position="149"/>
    </location>
</feature>
<dbReference type="EMBL" id="KN833720">
    <property type="protein sequence ID" value="KIK24069.1"/>
    <property type="molecule type" value="Genomic_DNA"/>
</dbReference>
<dbReference type="OrthoDB" id="3256438at2759"/>
<protein>
    <submittedName>
        <fullName evidence="2">Uncharacterized protein</fullName>
    </submittedName>
</protein>
<name>A0A0C9ZDS7_9AGAM</name>
<evidence type="ECO:0000313" key="2">
    <source>
        <dbReference type="EMBL" id="KIK24069.1"/>
    </source>
</evidence>
<evidence type="ECO:0000256" key="1">
    <source>
        <dbReference type="SAM" id="MobiDB-lite"/>
    </source>
</evidence>
<keyword evidence="3" id="KW-1185">Reference proteome</keyword>
<feature type="compositionally biased region" description="Low complexity" evidence="1">
    <location>
        <begin position="48"/>
        <end position="66"/>
    </location>
</feature>
<reference evidence="2 3" key="1">
    <citation type="submission" date="2014-04" db="EMBL/GenBank/DDBJ databases">
        <authorList>
            <consortium name="DOE Joint Genome Institute"/>
            <person name="Kuo A."/>
            <person name="Kohler A."/>
            <person name="Costa M.D."/>
            <person name="Nagy L.G."/>
            <person name="Floudas D."/>
            <person name="Copeland A."/>
            <person name="Barry K.W."/>
            <person name="Cichocki N."/>
            <person name="Veneault-Fourrey C."/>
            <person name="LaButti K."/>
            <person name="Lindquist E.A."/>
            <person name="Lipzen A."/>
            <person name="Lundell T."/>
            <person name="Morin E."/>
            <person name="Murat C."/>
            <person name="Sun H."/>
            <person name="Tunlid A."/>
            <person name="Henrissat B."/>
            <person name="Grigoriev I.V."/>
            <person name="Hibbett D.S."/>
            <person name="Martin F."/>
            <person name="Nordberg H.P."/>
            <person name="Cantor M.N."/>
            <person name="Hua S.X."/>
        </authorList>
    </citation>
    <scope>NUCLEOTIDE SEQUENCE [LARGE SCALE GENOMIC DNA]</scope>
    <source>
        <strain evidence="2 3">441</strain>
    </source>
</reference>
<accession>A0A0C9ZDS7</accession>
<dbReference type="AlphaFoldDB" id="A0A0C9ZDS7"/>
<dbReference type="STRING" id="765257.A0A0C9ZDS7"/>
<gene>
    <name evidence="2" type="ORF">PISMIDRAFT_23253</name>
</gene>
<evidence type="ECO:0000313" key="3">
    <source>
        <dbReference type="Proteomes" id="UP000054018"/>
    </source>
</evidence>